<protein>
    <recommendedName>
        <fullName evidence="3">DUF2164 domain-containing protein</fullName>
    </recommendedName>
</protein>
<dbReference type="Pfam" id="PF09932">
    <property type="entry name" value="DUF2164"/>
    <property type="match status" value="1"/>
</dbReference>
<evidence type="ECO:0000313" key="2">
    <source>
        <dbReference type="Proteomes" id="UP000604737"/>
    </source>
</evidence>
<sequence>MSEALIRFEPAERAELAARLRTWCDREIGLELGGFDAEFLLDFAINEIGTQCYNRGLLDAQAAIAKRVDTLTDAIAELEKAPPRR</sequence>
<evidence type="ECO:0008006" key="3">
    <source>
        <dbReference type="Google" id="ProtNLM"/>
    </source>
</evidence>
<proteinExistence type="predicted"/>
<comment type="caution">
    <text evidence="1">The sequence shown here is derived from an EMBL/GenBank/DDBJ whole genome shotgun (WGS) entry which is preliminary data.</text>
</comment>
<name>A0ABQ3H277_9NEIS</name>
<organism evidence="1 2">
    <name type="scientific">Jeongeupia chitinilytica</name>
    <dbReference type="NCBI Taxonomy" id="1041641"/>
    <lineage>
        <taxon>Bacteria</taxon>
        <taxon>Pseudomonadati</taxon>
        <taxon>Pseudomonadota</taxon>
        <taxon>Betaproteobacteria</taxon>
        <taxon>Neisseriales</taxon>
        <taxon>Chitinibacteraceae</taxon>
        <taxon>Jeongeupia</taxon>
    </lineage>
</organism>
<dbReference type="Proteomes" id="UP000604737">
    <property type="component" value="Unassembled WGS sequence"/>
</dbReference>
<dbReference type="InterPro" id="IPR018680">
    <property type="entry name" value="DUF2164"/>
</dbReference>
<evidence type="ECO:0000313" key="1">
    <source>
        <dbReference type="EMBL" id="GHD65825.1"/>
    </source>
</evidence>
<keyword evidence="2" id="KW-1185">Reference proteome</keyword>
<gene>
    <name evidence="1" type="ORF">GCM10007350_26930</name>
</gene>
<dbReference type="EMBL" id="BMYO01000007">
    <property type="protein sequence ID" value="GHD65825.1"/>
    <property type="molecule type" value="Genomic_DNA"/>
</dbReference>
<dbReference type="RefSeq" id="WP_189461417.1">
    <property type="nucleotide sequence ID" value="NZ_BMYO01000007.1"/>
</dbReference>
<reference evidence="2" key="1">
    <citation type="journal article" date="2019" name="Int. J. Syst. Evol. Microbiol.">
        <title>The Global Catalogue of Microorganisms (GCM) 10K type strain sequencing project: providing services to taxonomists for standard genome sequencing and annotation.</title>
        <authorList>
            <consortium name="The Broad Institute Genomics Platform"/>
            <consortium name="The Broad Institute Genome Sequencing Center for Infectious Disease"/>
            <person name="Wu L."/>
            <person name="Ma J."/>
        </authorList>
    </citation>
    <scope>NUCLEOTIDE SEQUENCE [LARGE SCALE GENOMIC DNA]</scope>
    <source>
        <strain evidence="2">KCTC 23701</strain>
    </source>
</reference>
<accession>A0ABQ3H277</accession>